<reference evidence="1" key="1">
    <citation type="submission" date="2020-04" db="EMBL/GenBank/DDBJ databases">
        <title>Hybrid Assembly of Korean Phytophthora infestans isolates.</title>
        <authorList>
            <person name="Prokchorchik M."/>
            <person name="Lee Y."/>
            <person name="Seo J."/>
            <person name="Cho J.-H."/>
            <person name="Park Y.-E."/>
            <person name="Jang D.-C."/>
            <person name="Im J.-S."/>
            <person name="Choi J.-G."/>
            <person name="Park H.-J."/>
            <person name="Lee G.-B."/>
            <person name="Lee Y.-G."/>
            <person name="Hong S.-Y."/>
            <person name="Cho K."/>
            <person name="Sohn K.H."/>
        </authorList>
    </citation>
    <scope>NUCLEOTIDE SEQUENCE</scope>
    <source>
        <strain evidence="1">KR_1_A1</strain>
    </source>
</reference>
<dbReference type="EMBL" id="WSZM01000287">
    <property type="protein sequence ID" value="KAF4035939.1"/>
    <property type="molecule type" value="Genomic_DNA"/>
</dbReference>
<protein>
    <submittedName>
        <fullName evidence="1">Uncharacterized protein</fullName>
    </submittedName>
</protein>
<dbReference type="Proteomes" id="UP000602510">
    <property type="component" value="Unassembled WGS sequence"/>
</dbReference>
<name>A0A833T2T6_PHYIN</name>
<proteinExistence type="predicted"/>
<gene>
    <name evidence="1" type="ORF">GN244_ATG12026</name>
</gene>
<organism evidence="1 2">
    <name type="scientific">Phytophthora infestans</name>
    <name type="common">Potato late blight agent</name>
    <name type="synonym">Botrytis infestans</name>
    <dbReference type="NCBI Taxonomy" id="4787"/>
    <lineage>
        <taxon>Eukaryota</taxon>
        <taxon>Sar</taxon>
        <taxon>Stramenopiles</taxon>
        <taxon>Oomycota</taxon>
        <taxon>Peronosporomycetes</taxon>
        <taxon>Peronosporales</taxon>
        <taxon>Peronosporaceae</taxon>
        <taxon>Phytophthora</taxon>
    </lineage>
</organism>
<comment type="caution">
    <text evidence="1">The sequence shown here is derived from an EMBL/GenBank/DDBJ whole genome shotgun (WGS) entry which is preliminary data.</text>
</comment>
<dbReference type="AlphaFoldDB" id="A0A833T2T6"/>
<sequence>MVWERTMSSMREAYPGAIRNTIGRVPVISIVKYTRSQVTGSDAFRAIESAPTRNVAQDDPRPFL</sequence>
<keyword evidence="2" id="KW-1185">Reference proteome</keyword>
<accession>A0A833T2T6</accession>
<evidence type="ECO:0000313" key="1">
    <source>
        <dbReference type="EMBL" id="KAF4035939.1"/>
    </source>
</evidence>
<evidence type="ECO:0000313" key="2">
    <source>
        <dbReference type="Proteomes" id="UP000602510"/>
    </source>
</evidence>